<evidence type="ECO:0000313" key="3">
    <source>
        <dbReference type="EMBL" id="CAF1305719.1"/>
    </source>
</evidence>
<feature type="region of interest" description="Disordered" evidence="1">
    <location>
        <begin position="429"/>
        <end position="452"/>
    </location>
</feature>
<name>A0A813TY83_9BILA</name>
<reference evidence="2" key="1">
    <citation type="submission" date="2021-02" db="EMBL/GenBank/DDBJ databases">
        <authorList>
            <person name="Nowell W R."/>
        </authorList>
    </citation>
    <scope>NUCLEOTIDE SEQUENCE</scope>
</reference>
<dbReference type="Proteomes" id="UP000663870">
    <property type="component" value="Unassembled WGS sequence"/>
</dbReference>
<evidence type="ECO:0000313" key="2">
    <source>
        <dbReference type="EMBL" id="CAF0820115.1"/>
    </source>
</evidence>
<feature type="compositionally biased region" description="Basic and acidic residues" evidence="1">
    <location>
        <begin position="268"/>
        <end position="279"/>
    </location>
</feature>
<feature type="region of interest" description="Disordered" evidence="1">
    <location>
        <begin position="197"/>
        <end position="217"/>
    </location>
</feature>
<sequence>MFAVPEVDDNIEISIPIETTKSITQPEATIESSISPPSPPSASLVEQIKKNPIKMPIPPATVSSKQHHSRRSLFHRNTIHICDQIVDRITLHQQHHSAPPSQNQQQSKIGLQSINENVEYLSTNGINEQRQNIINSRFPRSNTVPYPVYATFRKSPGNTLPSNYYYSDYPTIIQGTVSPEQANTYYNIRQPLSSINTNFQPISPYHQQQQQQQQHGNRPVDILKPTFLIVPKEAEQQLTAQLSKSNSPIPTTNATMKSPSSSSKSTTKKIDTKKQEKKSIIKEQSLPNVRNVEIQTNNHSPTRATTTAGVTIMDNTHQHVGVIATPNPSPYVHFVNVSYPRQSPQFLQDGPPETSIMNDEFLHVNEYQPSGSIRSMPNIALSQVSPHHLYGSPTSRHYHPSQQIYDEQQQQQQVPLTNIEPTVIRSATVPPMAPTSKTTRLETRETDESSVTSLDFPHTDLIDIPGSWRYRSLPDGRSMPVSTSARRHRAPIPRSFYDPQHYASDSEQVVRSSSFRHPQQQQQQSLVKSRPFGSIPTINGPFDSIRSQQTIQLAPSIRLSEKDVLKIGSFYQSIGTLVYVARSIATLYTSDFDAMANLKDWKKLYTGVPIWLFNTGMNPKRARIIRLVISELGSSFTLWDTMVNGASDVRLPKARHITLKSLETGTVLALKFDDTNATDEFHQYFVKLSSNPRNADLFDIFNAKRRPPNFILRRRRIKKSAISKPTEFNHINKVDEHDRDSLYTYSVLVDDGALIN</sequence>
<feature type="region of interest" description="Disordered" evidence="1">
    <location>
        <begin position="22"/>
        <end position="44"/>
    </location>
</feature>
<dbReference type="EMBL" id="CAJNOH010000057">
    <property type="protein sequence ID" value="CAF0820115.1"/>
    <property type="molecule type" value="Genomic_DNA"/>
</dbReference>
<feature type="region of interest" description="Disordered" evidence="1">
    <location>
        <begin position="238"/>
        <end position="279"/>
    </location>
</feature>
<feature type="compositionally biased region" description="Polar residues" evidence="1">
    <location>
        <begin position="507"/>
        <end position="518"/>
    </location>
</feature>
<evidence type="ECO:0000313" key="5">
    <source>
        <dbReference type="Proteomes" id="UP000663870"/>
    </source>
</evidence>
<dbReference type="Proteomes" id="UP000663854">
    <property type="component" value="Unassembled WGS sequence"/>
</dbReference>
<feature type="compositionally biased region" description="Low complexity" evidence="1">
    <location>
        <begin position="255"/>
        <end position="265"/>
    </location>
</feature>
<evidence type="ECO:0000256" key="1">
    <source>
        <dbReference type="SAM" id="MobiDB-lite"/>
    </source>
</evidence>
<protein>
    <submittedName>
        <fullName evidence="2">Uncharacterized protein</fullName>
    </submittedName>
</protein>
<feature type="region of interest" description="Disordered" evidence="1">
    <location>
        <begin position="507"/>
        <end position="529"/>
    </location>
</feature>
<evidence type="ECO:0000313" key="4">
    <source>
        <dbReference type="Proteomes" id="UP000663854"/>
    </source>
</evidence>
<gene>
    <name evidence="3" type="ORF">JXQ802_LOCUS29741</name>
    <name evidence="2" type="ORF">PYM288_LOCUS5540</name>
</gene>
<proteinExistence type="predicted"/>
<dbReference type="EMBL" id="CAJNOL010001177">
    <property type="protein sequence ID" value="CAF1305719.1"/>
    <property type="molecule type" value="Genomic_DNA"/>
</dbReference>
<feature type="compositionally biased region" description="Polar residues" evidence="1">
    <location>
        <begin position="238"/>
        <end position="254"/>
    </location>
</feature>
<accession>A0A813TY83</accession>
<feature type="compositionally biased region" description="Low complexity" evidence="1">
    <location>
        <begin position="26"/>
        <end position="35"/>
    </location>
</feature>
<dbReference type="AlphaFoldDB" id="A0A813TY83"/>
<organism evidence="2 4">
    <name type="scientific">Rotaria sordida</name>
    <dbReference type="NCBI Taxonomy" id="392033"/>
    <lineage>
        <taxon>Eukaryota</taxon>
        <taxon>Metazoa</taxon>
        <taxon>Spiralia</taxon>
        <taxon>Gnathifera</taxon>
        <taxon>Rotifera</taxon>
        <taxon>Eurotatoria</taxon>
        <taxon>Bdelloidea</taxon>
        <taxon>Philodinida</taxon>
        <taxon>Philodinidae</taxon>
        <taxon>Rotaria</taxon>
    </lineage>
</organism>
<keyword evidence="5" id="KW-1185">Reference proteome</keyword>
<comment type="caution">
    <text evidence="2">The sequence shown here is derived from an EMBL/GenBank/DDBJ whole genome shotgun (WGS) entry which is preliminary data.</text>
</comment>